<dbReference type="CDD" id="cd03109">
    <property type="entry name" value="DTBS"/>
    <property type="match status" value="1"/>
</dbReference>
<sequence>MTIWIMTGTDTEIGKTMTTAALAALLAARGRRVAIDKPAQTGMSGADELGDAALARRLSGAAHASEGVRLNAPLAPVRAALEQGTTLPGPDVHTARIRALAYDDVLVEGSGGLLVELAPGWDTGLFRVECGLMRPDPHR</sequence>
<evidence type="ECO:0000313" key="2">
    <source>
        <dbReference type="Proteomes" id="UP000185628"/>
    </source>
</evidence>
<dbReference type="EMBL" id="MQVR01000048">
    <property type="protein sequence ID" value="OKL53633.1"/>
    <property type="molecule type" value="Genomic_DNA"/>
</dbReference>
<accession>A0A1Q5Q183</accession>
<dbReference type="GO" id="GO:0009102">
    <property type="term" value="P:biotin biosynthetic process"/>
    <property type="evidence" value="ECO:0007669"/>
    <property type="project" value="UniProtKB-UniPathway"/>
</dbReference>
<dbReference type="Pfam" id="PF13500">
    <property type="entry name" value="AAA_26"/>
    <property type="match status" value="1"/>
</dbReference>
<dbReference type="GO" id="GO:0004141">
    <property type="term" value="F:dethiobiotin synthase activity"/>
    <property type="evidence" value="ECO:0007669"/>
    <property type="project" value="InterPro"/>
</dbReference>
<dbReference type="GO" id="GO:0000287">
    <property type="term" value="F:magnesium ion binding"/>
    <property type="evidence" value="ECO:0007669"/>
    <property type="project" value="InterPro"/>
</dbReference>
<dbReference type="Gene3D" id="3.40.50.300">
    <property type="entry name" value="P-loop containing nucleotide triphosphate hydrolases"/>
    <property type="match status" value="1"/>
</dbReference>
<dbReference type="SUPFAM" id="SSF52540">
    <property type="entry name" value="P-loop containing nucleoside triphosphate hydrolases"/>
    <property type="match status" value="1"/>
</dbReference>
<proteinExistence type="predicted"/>
<dbReference type="PANTHER" id="PTHR43210">
    <property type="entry name" value="DETHIOBIOTIN SYNTHETASE"/>
    <property type="match status" value="1"/>
</dbReference>
<comment type="caution">
    <text evidence="1">The sequence shown here is derived from an EMBL/GenBank/DDBJ whole genome shotgun (WGS) entry which is preliminary data.</text>
</comment>
<name>A0A1Q5Q183_9ACTO</name>
<reference evidence="2" key="1">
    <citation type="submission" date="2016-12" db="EMBL/GenBank/DDBJ databases">
        <authorList>
            <person name="Meng X."/>
        </authorList>
    </citation>
    <scope>NUCLEOTIDE SEQUENCE [LARGE SCALE GENOMIC DNA]</scope>
    <source>
        <strain evidence="2">DSM 19116</strain>
    </source>
</reference>
<dbReference type="Proteomes" id="UP000185628">
    <property type="component" value="Unassembled WGS sequence"/>
</dbReference>
<dbReference type="RefSeq" id="WP_073716898.1">
    <property type="nucleotide sequence ID" value="NZ_MQVR01000048.1"/>
</dbReference>
<dbReference type="GO" id="GO:0005524">
    <property type="term" value="F:ATP binding"/>
    <property type="evidence" value="ECO:0007669"/>
    <property type="project" value="InterPro"/>
</dbReference>
<dbReference type="InterPro" id="IPR004472">
    <property type="entry name" value="DTB_synth_BioD"/>
</dbReference>
<dbReference type="PANTHER" id="PTHR43210:SF5">
    <property type="entry name" value="DETHIOBIOTIN SYNTHETASE"/>
    <property type="match status" value="1"/>
</dbReference>
<dbReference type="AlphaFoldDB" id="A0A1Q5Q183"/>
<organism evidence="1 2">
    <name type="scientific">Bowdeniella nasicola</name>
    <dbReference type="NCBI Taxonomy" id="208480"/>
    <lineage>
        <taxon>Bacteria</taxon>
        <taxon>Bacillati</taxon>
        <taxon>Actinomycetota</taxon>
        <taxon>Actinomycetes</taxon>
        <taxon>Actinomycetales</taxon>
        <taxon>Actinomycetaceae</taxon>
        <taxon>Bowdeniella</taxon>
    </lineage>
</organism>
<gene>
    <name evidence="1" type="ORF">BSZ39_08400</name>
</gene>
<evidence type="ECO:0000313" key="1">
    <source>
        <dbReference type="EMBL" id="OKL53633.1"/>
    </source>
</evidence>
<evidence type="ECO:0008006" key="3">
    <source>
        <dbReference type="Google" id="ProtNLM"/>
    </source>
</evidence>
<dbReference type="InterPro" id="IPR027417">
    <property type="entry name" value="P-loop_NTPase"/>
</dbReference>
<protein>
    <recommendedName>
        <fullName evidence="3">Dethiobiotin synthase</fullName>
    </recommendedName>
</protein>
<dbReference type="GO" id="GO:0005829">
    <property type="term" value="C:cytosol"/>
    <property type="evidence" value="ECO:0007669"/>
    <property type="project" value="TreeGrafter"/>
</dbReference>
<dbReference type="UniPathway" id="UPA00078"/>
<keyword evidence="2" id="KW-1185">Reference proteome</keyword>